<dbReference type="RefSeq" id="WP_092455870.1">
    <property type="nucleotide sequence ID" value="NZ_FOJI01000014.1"/>
</dbReference>
<sequence>MEIKHIEITEEMVRRYMKNGTLTAEDFCEYADGLDKGIAEGKILDDTEGEILRVIREIQAAGESIPYGLLSYQWWLCV</sequence>
<dbReference type="EMBL" id="FOJI01000014">
    <property type="protein sequence ID" value="SEW38760.1"/>
    <property type="molecule type" value="Genomic_DNA"/>
</dbReference>
<reference evidence="1 2" key="1">
    <citation type="submission" date="2016-10" db="EMBL/GenBank/DDBJ databases">
        <authorList>
            <person name="de Groot N.N."/>
        </authorList>
    </citation>
    <scope>NUCLEOTIDE SEQUENCE [LARGE SCALE GENOMIC DNA]</scope>
    <source>
        <strain evidence="1 2">DSM 9179</strain>
    </source>
</reference>
<gene>
    <name evidence="1" type="ORF">SAMN05421659_11435</name>
</gene>
<name>A0A1I0RD83_9FIRM</name>
<dbReference type="Proteomes" id="UP000199701">
    <property type="component" value="Unassembled WGS sequence"/>
</dbReference>
<organism evidence="1 2">
    <name type="scientific">[Clostridium] fimetarium</name>
    <dbReference type="NCBI Taxonomy" id="99656"/>
    <lineage>
        <taxon>Bacteria</taxon>
        <taxon>Bacillati</taxon>
        <taxon>Bacillota</taxon>
        <taxon>Clostridia</taxon>
        <taxon>Lachnospirales</taxon>
        <taxon>Lachnospiraceae</taxon>
    </lineage>
</organism>
<accession>A0A1I0RD83</accession>
<dbReference type="AlphaFoldDB" id="A0A1I0RD83"/>
<proteinExistence type="predicted"/>
<evidence type="ECO:0000313" key="1">
    <source>
        <dbReference type="EMBL" id="SEW38760.1"/>
    </source>
</evidence>
<protein>
    <submittedName>
        <fullName evidence="1">Uncharacterized protein</fullName>
    </submittedName>
</protein>
<dbReference type="STRING" id="99656.SAMN05421659_11435"/>
<keyword evidence="2" id="KW-1185">Reference proteome</keyword>
<evidence type="ECO:0000313" key="2">
    <source>
        <dbReference type="Proteomes" id="UP000199701"/>
    </source>
</evidence>